<dbReference type="RefSeq" id="WP_066400593.1">
    <property type="nucleotide sequence ID" value="NZ_JAGIKZ010000012.1"/>
</dbReference>
<organism evidence="1 2">
    <name type="scientific">Cytobacillus eiseniae</name>
    <dbReference type="NCBI Taxonomy" id="762947"/>
    <lineage>
        <taxon>Bacteria</taxon>
        <taxon>Bacillati</taxon>
        <taxon>Bacillota</taxon>
        <taxon>Bacilli</taxon>
        <taxon>Bacillales</taxon>
        <taxon>Bacillaceae</taxon>
        <taxon>Cytobacillus</taxon>
    </lineage>
</organism>
<dbReference type="EMBL" id="JAGIKZ010000012">
    <property type="protein sequence ID" value="MBP2241742.1"/>
    <property type="molecule type" value="Genomic_DNA"/>
</dbReference>
<sequence>MYRRNVIQVLNKECFEVSSNEAKQVFADILLKRIKKDYLVNSSQIDGSFFDRNKSFILAKYIEILEVVLPLWCTDYFSRYTSAFGEIAFHTELLTEEEKSVIGLEELSQLAYLDISEQIPF</sequence>
<proteinExistence type="predicted"/>
<evidence type="ECO:0000313" key="1">
    <source>
        <dbReference type="EMBL" id="MBP2241742.1"/>
    </source>
</evidence>
<keyword evidence="2" id="KW-1185">Reference proteome</keyword>
<evidence type="ECO:0000313" key="2">
    <source>
        <dbReference type="Proteomes" id="UP001519293"/>
    </source>
</evidence>
<comment type="caution">
    <text evidence="1">The sequence shown here is derived from an EMBL/GenBank/DDBJ whole genome shotgun (WGS) entry which is preliminary data.</text>
</comment>
<reference evidence="1 2" key="1">
    <citation type="submission" date="2021-03" db="EMBL/GenBank/DDBJ databases">
        <title>Genomic Encyclopedia of Type Strains, Phase IV (KMG-IV): sequencing the most valuable type-strain genomes for metagenomic binning, comparative biology and taxonomic classification.</title>
        <authorList>
            <person name="Goeker M."/>
        </authorList>
    </citation>
    <scope>NUCLEOTIDE SEQUENCE [LARGE SCALE GENOMIC DNA]</scope>
    <source>
        <strain evidence="1 2">DSM 26675</strain>
    </source>
</reference>
<accession>A0ABS4RIU7</accession>
<dbReference type="Proteomes" id="UP001519293">
    <property type="component" value="Unassembled WGS sequence"/>
</dbReference>
<name>A0ABS4RIU7_9BACI</name>
<protein>
    <submittedName>
        <fullName evidence="1">Uncharacterized protein</fullName>
    </submittedName>
</protein>
<gene>
    <name evidence="1" type="ORF">J2Z40_002314</name>
</gene>